<dbReference type="GO" id="GO:0043827">
    <property type="term" value="F:tRNA (adenine(57)-N1)/(adenine(58)-N1)-methyltransferase activity"/>
    <property type="evidence" value="ECO:0007669"/>
    <property type="project" value="UniProtKB-EC"/>
</dbReference>
<reference evidence="6 7" key="2">
    <citation type="journal article" date="2024" name="Int. J. Syst. Evol. Microbiol.">
        <title>Promethearchaeum syntrophicum gen. nov., sp. nov., an anaerobic, obligately syntrophic archaeon, the first isolate of the lineage 'Asgard' archaea, and proposal of the new archaeal phylum Promethearchaeota phyl. nov. and kingdom Promethearchaeati regn. nov.</title>
        <authorList>
            <person name="Imachi H."/>
            <person name="Nobu M.K."/>
            <person name="Kato S."/>
            <person name="Takaki Y."/>
            <person name="Miyazaki M."/>
            <person name="Miyata M."/>
            <person name="Ogawara M."/>
            <person name="Saito Y."/>
            <person name="Sakai S."/>
            <person name="Tahara Y.O."/>
            <person name="Takano Y."/>
            <person name="Tasumi E."/>
            <person name="Uematsu K."/>
            <person name="Yoshimura T."/>
            <person name="Itoh T."/>
            <person name="Ohkuma M."/>
            <person name="Takai K."/>
        </authorList>
    </citation>
    <scope>NUCLEOTIDE SEQUENCE [LARGE SCALE GENOMIC DNA]</scope>
    <source>
        <strain evidence="6 7">MK-D1</strain>
    </source>
</reference>
<dbReference type="PANTHER" id="PTHR12133">
    <property type="entry name" value="TRNA (ADENINE(58)-N(1))-METHYLTRANSFERASE"/>
    <property type="match status" value="1"/>
</dbReference>
<keyword evidence="4" id="KW-0819">tRNA processing</keyword>
<sequence length="485" mass="55535">MPKILNGDLVYIIYDKRRKWVRKAIEDTEFHSDRGFLKFNDIIGKNYGETARLNPSKLKVAILPALLSDTIYSMKRQSQIIYPEDIGLILTYSGIQSGFKIIEAGTGSGTVTSLMGIFCRPNGQVHSFDIRDIAIKQARKNIKMFKAEDNCSVELMNICEDDLDLHEIDFALLDLATTWEAIPKVVKNLSPKGKICCFSPTIEQVKKNHRVLKENQFFNIHTIELIKRDFQVKPNATRPKGRVNGHTGYLTFANRNSEPLLSTKYFSYYSPENIGYMLVHLGCSPGDNILLVCPKNKKTPLPKLFHEFYDRNGDDQSNVHVIKIPSHPDPKDIDNILRTLNLENMNFDGIIVDSINSNELVEKLHVFLENGRVLCILGQFIEIAKSYFDQMYRLNYFEISTCELIKRSVNIEQQGSYSTVEEKFNPGYITLGRKVIDNLSNSTENENKVKEPEFIETPLDVALNFPESMPKEEKKIDYANIRDDI</sequence>
<dbReference type="AlphaFoldDB" id="A0A5B9D9Z6"/>
<evidence type="ECO:0000259" key="5">
    <source>
        <dbReference type="Pfam" id="PF08704"/>
    </source>
</evidence>
<evidence type="ECO:0000256" key="2">
    <source>
        <dbReference type="ARBA" id="ARBA00022679"/>
    </source>
</evidence>
<evidence type="ECO:0000256" key="4">
    <source>
        <dbReference type="ARBA" id="ARBA00022694"/>
    </source>
</evidence>
<feature type="domain" description="tRNA (adenine(58)-N(1))-methyltransferase catalytic subunit TRM61 C-terminal" evidence="5">
    <location>
        <begin position="74"/>
        <end position="234"/>
    </location>
</feature>
<dbReference type="CDD" id="cd02440">
    <property type="entry name" value="AdoMet_MTases"/>
    <property type="match status" value="1"/>
</dbReference>
<dbReference type="Pfam" id="PF08704">
    <property type="entry name" value="GCD14"/>
    <property type="match status" value="1"/>
</dbReference>
<dbReference type="GO" id="GO:0031515">
    <property type="term" value="C:tRNA (m1A) methyltransferase complex"/>
    <property type="evidence" value="ECO:0007669"/>
    <property type="project" value="InterPro"/>
</dbReference>
<dbReference type="InterPro" id="IPR049470">
    <property type="entry name" value="TRM61_C"/>
</dbReference>
<dbReference type="Gene3D" id="3.40.50.150">
    <property type="entry name" value="Vaccinia Virus protein VP39"/>
    <property type="match status" value="2"/>
</dbReference>
<dbReference type="PROSITE" id="PS51620">
    <property type="entry name" value="SAM_TRM61"/>
    <property type="match status" value="1"/>
</dbReference>
<evidence type="ECO:0000256" key="1">
    <source>
        <dbReference type="ARBA" id="ARBA00022603"/>
    </source>
</evidence>
<keyword evidence="3" id="KW-0949">S-adenosyl-L-methionine</keyword>
<dbReference type="KEGG" id="psyt:DSAG12_01582"/>
<dbReference type="GO" id="GO:0160107">
    <property type="term" value="F:tRNA (adenine(58)-N1)-methyltransferase activity"/>
    <property type="evidence" value="ECO:0007669"/>
    <property type="project" value="InterPro"/>
</dbReference>
<evidence type="ECO:0000313" key="7">
    <source>
        <dbReference type="Proteomes" id="UP000321408"/>
    </source>
</evidence>
<dbReference type="Gene3D" id="3.10.330.20">
    <property type="match status" value="1"/>
</dbReference>
<gene>
    <name evidence="6" type="ORF">DSAG12_01582</name>
</gene>
<name>A0A5B9D9Z6_9ARCH</name>
<dbReference type="PANTHER" id="PTHR12133:SF1">
    <property type="entry name" value="TRNA (ADENINE(58)-N(1))-METHYLTRANSFERASE, MITOCHONDRIAL"/>
    <property type="match status" value="1"/>
</dbReference>
<reference evidence="6 7" key="1">
    <citation type="journal article" date="2020" name="Nature">
        <title>Isolation of an archaeon at the prokaryote-eukaryote interface.</title>
        <authorList>
            <person name="Imachi H."/>
            <person name="Nobu M.K."/>
            <person name="Nakahara N."/>
            <person name="Morono Y."/>
            <person name="Ogawara M."/>
            <person name="Takaki Y."/>
            <person name="Takano Y."/>
            <person name="Uematsu K."/>
            <person name="Ikuta T."/>
            <person name="Ito M."/>
            <person name="Matsui Y."/>
            <person name="Miyazaki M."/>
            <person name="Murata K."/>
            <person name="Saito Y."/>
            <person name="Sakai S."/>
            <person name="Song C."/>
            <person name="Tasumi E."/>
            <person name="Yamanaka Y."/>
            <person name="Yamaguchi T."/>
            <person name="Kamagata Y."/>
            <person name="Tamaki H."/>
            <person name="Takai K."/>
        </authorList>
    </citation>
    <scope>NUCLEOTIDE SEQUENCE [LARGE SCALE GENOMIC DNA]</scope>
    <source>
        <strain evidence="6 7">MK-D1</strain>
    </source>
</reference>
<dbReference type="EMBL" id="CP042905">
    <property type="protein sequence ID" value="QEE15755.1"/>
    <property type="molecule type" value="Genomic_DNA"/>
</dbReference>
<keyword evidence="2" id="KW-0808">Transferase</keyword>
<accession>A0A5B9D9Z6</accession>
<dbReference type="GeneID" id="41329575"/>
<dbReference type="SUPFAM" id="SSF53335">
    <property type="entry name" value="S-adenosyl-L-methionine-dependent methyltransferases"/>
    <property type="match status" value="1"/>
</dbReference>
<proteinExistence type="predicted"/>
<evidence type="ECO:0000256" key="3">
    <source>
        <dbReference type="ARBA" id="ARBA00022691"/>
    </source>
</evidence>
<dbReference type="OrthoDB" id="30774at2157"/>
<dbReference type="RefSeq" id="WP_147662655.1">
    <property type="nucleotide sequence ID" value="NZ_CP042905.2"/>
</dbReference>
<dbReference type="InterPro" id="IPR029063">
    <property type="entry name" value="SAM-dependent_MTases_sf"/>
</dbReference>
<organism evidence="6 7">
    <name type="scientific">Promethearchaeum syntrophicum</name>
    <dbReference type="NCBI Taxonomy" id="2594042"/>
    <lineage>
        <taxon>Archaea</taxon>
        <taxon>Promethearchaeati</taxon>
        <taxon>Promethearchaeota</taxon>
        <taxon>Promethearchaeia</taxon>
        <taxon>Promethearchaeales</taxon>
        <taxon>Promethearchaeaceae</taxon>
        <taxon>Promethearchaeum</taxon>
    </lineage>
</organism>
<keyword evidence="1" id="KW-0489">Methyltransferase</keyword>
<dbReference type="Proteomes" id="UP000321408">
    <property type="component" value="Chromosome"/>
</dbReference>
<dbReference type="GO" id="GO:0030488">
    <property type="term" value="P:tRNA methylation"/>
    <property type="evidence" value="ECO:0007669"/>
    <property type="project" value="InterPro"/>
</dbReference>
<protein>
    <submittedName>
        <fullName evidence="6">tRNA (Adenine-N1)-methyltransferase</fullName>
    </submittedName>
</protein>
<evidence type="ECO:0000313" key="6">
    <source>
        <dbReference type="EMBL" id="QEE15755.1"/>
    </source>
</evidence>
<keyword evidence="7" id="KW-1185">Reference proteome</keyword>
<dbReference type="InterPro" id="IPR014816">
    <property type="entry name" value="tRNA_MeTrfase_Gcd14"/>
</dbReference>